<dbReference type="OrthoDB" id="2287485at2759"/>
<keyword evidence="2" id="KW-1185">Reference proteome</keyword>
<evidence type="ECO:0000313" key="1">
    <source>
        <dbReference type="EMBL" id="KAG2217809.1"/>
    </source>
</evidence>
<accession>A0A8H7VKD7</accession>
<name>A0A8H7VKD7_9FUNG</name>
<gene>
    <name evidence="1" type="ORF">INT45_005639</name>
</gene>
<reference evidence="1 2" key="1">
    <citation type="submission" date="2020-12" db="EMBL/GenBank/DDBJ databases">
        <title>Metabolic potential, ecology and presence of endohyphal bacteria is reflected in genomic diversity of Mucoromycotina.</title>
        <authorList>
            <person name="Muszewska A."/>
            <person name="Okrasinska A."/>
            <person name="Steczkiewicz K."/>
            <person name="Drgas O."/>
            <person name="Orlowska M."/>
            <person name="Perlinska-Lenart U."/>
            <person name="Aleksandrzak-Piekarczyk T."/>
            <person name="Szatraj K."/>
            <person name="Zielenkiewicz U."/>
            <person name="Pilsyk S."/>
            <person name="Malc E."/>
            <person name="Mieczkowski P."/>
            <person name="Kruszewska J.S."/>
            <person name="Biernat P."/>
            <person name="Pawlowska J."/>
        </authorList>
    </citation>
    <scope>NUCLEOTIDE SEQUENCE [LARGE SCALE GENOMIC DNA]</scope>
    <source>
        <strain evidence="1 2">CBS 142.35</strain>
    </source>
</reference>
<comment type="caution">
    <text evidence="1">The sequence shown here is derived from an EMBL/GenBank/DDBJ whole genome shotgun (WGS) entry which is preliminary data.</text>
</comment>
<dbReference type="Proteomes" id="UP000646827">
    <property type="component" value="Unassembled WGS sequence"/>
</dbReference>
<organism evidence="1 2">
    <name type="scientific">Circinella minor</name>
    <dbReference type="NCBI Taxonomy" id="1195481"/>
    <lineage>
        <taxon>Eukaryota</taxon>
        <taxon>Fungi</taxon>
        <taxon>Fungi incertae sedis</taxon>
        <taxon>Mucoromycota</taxon>
        <taxon>Mucoromycotina</taxon>
        <taxon>Mucoromycetes</taxon>
        <taxon>Mucorales</taxon>
        <taxon>Lichtheimiaceae</taxon>
        <taxon>Circinella</taxon>
    </lineage>
</organism>
<dbReference type="AlphaFoldDB" id="A0A8H7VKD7"/>
<dbReference type="EMBL" id="JAEPRB010000271">
    <property type="protein sequence ID" value="KAG2217809.1"/>
    <property type="molecule type" value="Genomic_DNA"/>
</dbReference>
<proteinExistence type="predicted"/>
<evidence type="ECO:0000313" key="2">
    <source>
        <dbReference type="Proteomes" id="UP000646827"/>
    </source>
</evidence>
<protein>
    <submittedName>
        <fullName evidence="1">Uncharacterized protein</fullName>
    </submittedName>
</protein>
<sequence length="125" mass="14234">MDPVVSGVLVQGYEMSTYKMGMADSKMHRLIKLGWCSIFKSLQEFNSIPIILSHVIQLKVQENDTLYCALLLEMEIATVTAKKAQVMIVDKNNLKPLKHLPPLTWLNTSTCTLIQKRPRCKTENK</sequence>